<dbReference type="PANTHER" id="PTHR11895:SF7">
    <property type="entry name" value="GLUTAMYL-TRNA(GLN) AMIDOTRANSFERASE SUBUNIT A, MITOCHONDRIAL"/>
    <property type="match status" value="1"/>
</dbReference>
<evidence type="ECO:0000256" key="2">
    <source>
        <dbReference type="ARBA" id="ARBA00022598"/>
    </source>
</evidence>
<dbReference type="Proteomes" id="UP000075578">
    <property type="component" value="Unassembled WGS sequence"/>
</dbReference>
<evidence type="ECO:0000256" key="5">
    <source>
        <dbReference type="ARBA" id="ARBA00022917"/>
    </source>
</evidence>
<organism evidence="9 10">
    <name type="scientific">Candidatus Methanofastidiosum methylothiophilum</name>
    <dbReference type="NCBI Taxonomy" id="1705564"/>
    <lineage>
        <taxon>Archaea</taxon>
        <taxon>Methanobacteriati</taxon>
        <taxon>Methanobacteriota</taxon>
        <taxon>Stenosarchaea group</taxon>
        <taxon>Candidatus Methanofastidiosia</taxon>
        <taxon>Candidatus Methanofastidiosales</taxon>
        <taxon>Candidatus Methanofastidiosaceae</taxon>
        <taxon>Candidatus Methanofastidiosum</taxon>
    </lineage>
</organism>
<dbReference type="GO" id="GO:0030956">
    <property type="term" value="C:glutamyl-tRNA(Gln) amidotransferase complex"/>
    <property type="evidence" value="ECO:0007669"/>
    <property type="project" value="InterPro"/>
</dbReference>
<dbReference type="SUPFAM" id="SSF75304">
    <property type="entry name" value="Amidase signature (AS) enzymes"/>
    <property type="match status" value="1"/>
</dbReference>
<feature type="domain" description="Amidase" evidence="8">
    <location>
        <begin position="21"/>
        <end position="460"/>
    </location>
</feature>
<reference evidence="9 10" key="1">
    <citation type="journal article" date="2016" name="ISME J.">
        <title>Chasing the elusive Euryarchaeota class WSA2: genomes reveal a uniquely fastidious methyl-reducing methanogen.</title>
        <authorList>
            <person name="Nobu M.K."/>
            <person name="Narihiro T."/>
            <person name="Kuroda K."/>
            <person name="Mei R."/>
            <person name="Liu W.T."/>
        </authorList>
    </citation>
    <scope>NUCLEOTIDE SEQUENCE [LARGE SCALE GENOMIC DNA]</scope>
    <source>
        <strain evidence="9">U1lsi0528_Bin089</strain>
    </source>
</reference>
<accession>A0A150J4S2</accession>
<dbReference type="GO" id="GO:0005524">
    <property type="term" value="F:ATP binding"/>
    <property type="evidence" value="ECO:0007669"/>
    <property type="project" value="UniProtKB-KW"/>
</dbReference>
<dbReference type="NCBIfam" id="TIGR00132">
    <property type="entry name" value="gatA"/>
    <property type="match status" value="1"/>
</dbReference>
<dbReference type="GO" id="GO:0016787">
    <property type="term" value="F:hydrolase activity"/>
    <property type="evidence" value="ECO:0007669"/>
    <property type="project" value="UniProtKB-KW"/>
</dbReference>
<dbReference type="InterPro" id="IPR000120">
    <property type="entry name" value="Amidase"/>
</dbReference>
<evidence type="ECO:0000259" key="8">
    <source>
        <dbReference type="Pfam" id="PF01425"/>
    </source>
</evidence>
<evidence type="ECO:0000256" key="4">
    <source>
        <dbReference type="ARBA" id="ARBA00022840"/>
    </source>
</evidence>
<feature type="active site" description="Charge relay system" evidence="7">
    <location>
        <position position="71"/>
    </location>
</feature>
<dbReference type="Gene3D" id="3.90.1300.10">
    <property type="entry name" value="Amidase signature (AS) domain"/>
    <property type="match status" value="1"/>
</dbReference>
<keyword evidence="2 7" id="KW-0436">Ligase</keyword>
<comment type="caution">
    <text evidence="9">The sequence shown here is derived from an EMBL/GenBank/DDBJ whole genome shotgun (WGS) entry which is preliminary data.</text>
</comment>
<dbReference type="PATRIC" id="fig|1705564.3.peg.838"/>
<keyword evidence="3 7" id="KW-0547">Nucleotide-binding</keyword>
<dbReference type="EMBL" id="LNGD01000037">
    <property type="protein sequence ID" value="KYC52226.1"/>
    <property type="molecule type" value="Genomic_DNA"/>
</dbReference>
<feature type="active site" description="Acyl-ester intermediate" evidence="7">
    <location>
        <position position="170"/>
    </location>
</feature>
<feature type="active site" description="Charge relay system" evidence="7">
    <location>
        <position position="146"/>
    </location>
</feature>
<dbReference type="GO" id="GO:0006412">
    <property type="term" value="P:translation"/>
    <property type="evidence" value="ECO:0007669"/>
    <property type="project" value="UniProtKB-UniRule"/>
</dbReference>
<dbReference type="InterPro" id="IPR004412">
    <property type="entry name" value="GatA"/>
</dbReference>
<keyword evidence="4 7" id="KW-0067">ATP-binding</keyword>
<dbReference type="EC" id="6.3.5.7" evidence="7"/>
<evidence type="ECO:0000313" key="10">
    <source>
        <dbReference type="Proteomes" id="UP000075578"/>
    </source>
</evidence>
<proteinExistence type="inferred from homology"/>
<evidence type="ECO:0000313" key="9">
    <source>
        <dbReference type="EMBL" id="KYC52226.1"/>
    </source>
</evidence>
<dbReference type="InterPro" id="IPR023631">
    <property type="entry name" value="Amidase_dom"/>
</dbReference>
<dbReference type="InterPro" id="IPR036928">
    <property type="entry name" value="AS_sf"/>
</dbReference>
<dbReference type="GO" id="GO:0050567">
    <property type="term" value="F:glutaminyl-tRNA synthase (glutamine-hydrolyzing) activity"/>
    <property type="evidence" value="ECO:0007669"/>
    <property type="project" value="UniProtKB-UniRule"/>
</dbReference>
<dbReference type="PROSITE" id="PS00571">
    <property type="entry name" value="AMIDASES"/>
    <property type="match status" value="1"/>
</dbReference>
<dbReference type="InterPro" id="IPR020556">
    <property type="entry name" value="Amidase_CS"/>
</dbReference>
<evidence type="ECO:0000256" key="1">
    <source>
        <dbReference type="ARBA" id="ARBA00008069"/>
    </source>
</evidence>
<keyword evidence="9" id="KW-0378">Hydrolase</keyword>
<evidence type="ECO:0000256" key="7">
    <source>
        <dbReference type="HAMAP-Rule" id="MF_00120"/>
    </source>
</evidence>
<dbReference type="Pfam" id="PF01425">
    <property type="entry name" value="Amidase"/>
    <property type="match status" value="1"/>
</dbReference>
<sequence length="473" mass="51510">MFTKDLIDNLLSSSVEEHLHKKIEEIKKKDKEINSFITLGIEEAEKKAKEIQKKIDENKQGKLSGLVISIKDNIAVSNLRMTCGSKVLENYIAPYDATVTNLIKKEDGIIIGKCNMDEFACGSDGTSSYFGPTKNPVNLDYVPGGSSSGSAASIAANFSDLSIGSDTGGSIRCPASFCGVYGFKPSYGMVSRYGLSDMAMSLEGPGPFAKDTYGIALLLDVITGKDPRDTVTIERDSSSYLKTVEDFKECDIKNLKIAYAKEFFEGVDEGIKKIILDKIGNLESHGAKIEEVSLPNLKYAISIYYLVVFSEFSSAMSKFDGFKYGHYSGGQDIVEAVSSTRETAMGTEVKRRVLLGTFITMEEVRGKWYTKALKARSVIKDDFKRIFNSYDLLIGPTMPTLPWKIGERISDPLAMYSADILTVSANLAGVCASSQPVGKVKGLPVGLQLHANSLSESKLLKGMRAVEIANGGM</sequence>
<comment type="subunit">
    <text evidence="7">Heterotrimer of A, B and C subunits.</text>
</comment>
<gene>
    <name evidence="7" type="primary">gatA</name>
    <name evidence="9" type="ORF">AMQ74_00816</name>
</gene>
<evidence type="ECO:0000256" key="6">
    <source>
        <dbReference type="ARBA" id="ARBA00047407"/>
    </source>
</evidence>
<dbReference type="PANTHER" id="PTHR11895">
    <property type="entry name" value="TRANSAMIDASE"/>
    <property type="match status" value="1"/>
</dbReference>
<protein>
    <recommendedName>
        <fullName evidence="7">Glutamyl-tRNA(Gln) amidotransferase subunit A</fullName>
        <shortName evidence="7">Glu-ADT subunit A</shortName>
        <ecNumber evidence="7">6.3.5.7</ecNumber>
    </recommendedName>
</protein>
<name>A0A150J4S2_9EURY</name>
<comment type="function">
    <text evidence="7">Allows the formation of correctly charged Gln-tRNA(Gln) through the transamidation of misacylated Glu-tRNA(Gln) in organisms which lack glutaminyl-tRNA synthetase. The reaction takes place in the presence of glutamine and ATP through an activated gamma-phospho-Glu-tRNA(Gln).</text>
</comment>
<keyword evidence="5 7" id="KW-0648">Protein biosynthesis</keyword>
<dbReference type="AlphaFoldDB" id="A0A150J4S2"/>
<comment type="similarity">
    <text evidence="1 7">Belongs to the amidase family. GatA subfamily.</text>
</comment>
<dbReference type="HAMAP" id="MF_00120">
    <property type="entry name" value="GatA"/>
    <property type="match status" value="1"/>
</dbReference>
<evidence type="ECO:0000256" key="3">
    <source>
        <dbReference type="ARBA" id="ARBA00022741"/>
    </source>
</evidence>
<comment type="catalytic activity">
    <reaction evidence="6 7">
        <text>L-glutamyl-tRNA(Gln) + L-glutamine + ATP + H2O = L-glutaminyl-tRNA(Gln) + L-glutamate + ADP + phosphate + H(+)</text>
        <dbReference type="Rhea" id="RHEA:17521"/>
        <dbReference type="Rhea" id="RHEA-COMP:9681"/>
        <dbReference type="Rhea" id="RHEA-COMP:9684"/>
        <dbReference type="ChEBI" id="CHEBI:15377"/>
        <dbReference type="ChEBI" id="CHEBI:15378"/>
        <dbReference type="ChEBI" id="CHEBI:29985"/>
        <dbReference type="ChEBI" id="CHEBI:30616"/>
        <dbReference type="ChEBI" id="CHEBI:43474"/>
        <dbReference type="ChEBI" id="CHEBI:58359"/>
        <dbReference type="ChEBI" id="CHEBI:78520"/>
        <dbReference type="ChEBI" id="CHEBI:78521"/>
        <dbReference type="ChEBI" id="CHEBI:456216"/>
        <dbReference type="EC" id="6.3.5.7"/>
    </reaction>
</comment>